<feature type="transmembrane region" description="Helical" evidence="6">
    <location>
        <begin position="21"/>
        <end position="44"/>
    </location>
</feature>
<keyword evidence="4 6" id="KW-1133">Transmembrane helix</keyword>
<protein>
    <submittedName>
        <fullName evidence="8">MFS transporter</fullName>
    </submittedName>
</protein>
<evidence type="ECO:0000256" key="4">
    <source>
        <dbReference type="ARBA" id="ARBA00022989"/>
    </source>
</evidence>
<dbReference type="EMBL" id="NMVO01000017">
    <property type="protein sequence ID" value="OYO09469.1"/>
    <property type="molecule type" value="Genomic_DNA"/>
</dbReference>
<evidence type="ECO:0000256" key="2">
    <source>
        <dbReference type="ARBA" id="ARBA00022448"/>
    </source>
</evidence>
<organism evidence="8 9">
    <name type="scientific">Enemella evansiae</name>
    <dbReference type="NCBI Taxonomy" id="2016499"/>
    <lineage>
        <taxon>Bacteria</taxon>
        <taxon>Bacillati</taxon>
        <taxon>Actinomycetota</taxon>
        <taxon>Actinomycetes</taxon>
        <taxon>Propionibacteriales</taxon>
        <taxon>Propionibacteriaceae</taxon>
        <taxon>Enemella</taxon>
    </lineage>
</organism>
<feature type="transmembrane region" description="Helical" evidence="6">
    <location>
        <begin position="365"/>
        <end position="389"/>
    </location>
</feature>
<dbReference type="AlphaFoldDB" id="A0A255G0L3"/>
<feature type="transmembrane region" description="Helical" evidence="6">
    <location>
        <begin position="241"/>
        <end position="265"/>
    </location>
</feature>
<accession>A0A255G0L3</accession>
<evidence type="ECO:0000256" key="5">
    <source>
        <dbReference type="ARBA" id="ARBA00023136"/>
    </source>
</evidence>
<dbReference type="SUPFAM" id="SSF103473">
    <property type="entry name" value="MFS general substrate transporter"/>
    <property type="match status" value="1"/>
</dbReference>
<feature type="transmembrane region" description="Helical" evidence="6">
    <location>
        <begin position="87"/>
        <end position="107"/>
    </location>
</feature>
<feature type="transmembrane region" description="Helical" evidence="6">
    <location>
        <begin position="186"/>
        <end position="209"/>
    </location>
</feature>
<dbReference type="InterPro" id="IPR024671">
    <property type="entry name" value="Atg22-like"/>
</dbReference>
<dbReference type="GO" id="GO:0022857">
    <property type="term" value="F:transmembrane transporter activity"/>
    <property type="evidence" value="ECO:0007669"/>
    <property type="project" value="InterPro"/>
</dbReference>
<keyword evidence="9" id="KW-1185">Reference proteome</keyword>
<dbReference type="InterPro" id="IPR020846">
    <property type="entry name" value="MFS_dom"/>
</dbReference>
<feature type="transmembrane region" description="Helical" evidence="6">
    <location>
        <begin position="56"/>
        <end position="75"/>
    </location>
</feature>
<comment type="caution">
    <text evidence="8">The sequence shown here is derived from an EMBL/GenBank/DDBJ whole genome shotgun (WGS) entry which is preliminary data.</text>
</comment>
<dbReference type="InterPro" id="IPR050495">
    <property type="entry name" value="ATG22/LtaA_families"/>
</dbReference>
<proteinExistence type="predicted"/>
<name>A0A255G0L3_9ACTN</name>
<feature type="domain" description="Major facilitator superfamily (MFS) profile" evidence="7">
    <location>
        <begin position="240"/>
        <end position="431"/>
    </location>
</feature>
<feature type="transmembrane region" description="Helical" evidence="6">
    <location>
        <begin position="307"/>
        <end position="325"/>
    </location>
</feature>
<dbReference type="PANTHER" id="PTHR23519:SF1">
    <property type="entry name" value="AUTOPHAGY-RELATED PROTEIN 22"/>
    <property type="match status" value="1"/>
</dbReference>
<evidence type="ECO:0000313" key="9">
    <source>
        <dbReference type="Proteomes" id="UP000215896"/>
    </source>
</evidence>
<feature type="transmembrane region" description="Helical" evidence="6">
    <location>
        <begin position="331"/>
        <end position="353"/>
    </location>
</feature>
<dbReference type="RefSeq" id="WP_094406432.1">
    <property type="nucleotide sequence ID" value="NZ_NMVO01000017.1"/>
</dbReference>
<keyword evidence="5 6" id="KW-0472">Membrane</keyword>
<evidence type="ECO:0000256" key="1">
    <source>
        <dbReference type="ARBA" id="ARBA00004651"/>
    </source>
</evidence>
<dbReference type="Proteomes" id="UP000215896">
    <property type="component" value="Unassembled WGS sequence"/>
</dbReference>
<gene>
    <name evidence="8" type="ORF">CGZ94_17475</name>
</gene>
<feature type="transmembrane region" description="Helical" evidence="6">
    <location>
        <begin position="277"/>
        <end position="295"/>
    </location>
</feature>
<dbReference type="GO" id="GO:0005886">
    <property type="term" value="C:plasma membrane"/>
    <property type="evidence" value="ECO:0007669"/>
    <property type="project" value="UniProtKB-SubCell"/>
</dbReference>
<dbReference type="InterPro" id="IPR036259">
    <property type="entry name" value="MFS_trans_sf"/>
</dbReference>
<keyword evidence="3 6" id="KW-0812">Transmembrane</keyword>
<evidence type="ECO:0000256" key="6">
    <source>
        <dbReference type="SAM" id="Phobius"/>
    </source>
</evidence>
<keyword evidence="2" id="KW-0813">Transport</keyword>
<dbReference type="PROSITE" id="PS50850">
    <property type="entry name" value="MFS"/>
    <property type="match status" value="1"/>
</dbReference>
<dbReference type="PANTHER" id="PTHR23519">
    <property type="entry name" value="AUTOPHAGY-RELATED PROTEIN 22"/>
    <property type="match status" value="1"/>
</dbReference>
<comment type="subcellular location">
    <subcellularLocation>
        <location evidence="1">Cell membrane</location>
        <topology evidence="1">Multi-pass membrane protein</topology>
    </subcellularLocation>
</comment>
<evidence type="ECO:0000256" key="3">
    <source>
        <dbReference type="ARBA" id="ARBA00022692"/>
    </source>
</evidence>
<reference evidence="8 9" key="1">
    <citation type="submission" date="2017-07" db="EMBL/GenBank/DDBJ databases">
        <title>Draft whole genome sequences of clinical Proprionibacteriaceae strains.</title>
        <authorList>
            <person name="Bernier A.-M."/>
            <person name="Bernard K."/>
            <person name="Domingo M.-C."/>
        </authorList>
    </citation>
    <scope>NUCLEOTIDE SEQUENCE [LARGE SCALE GENOMIC DNA]</scope>
    <source>
        <strain evidence="8 9">NML 030167</strain>
    </source>
</reference>
<dbReference type="OrthoDB" id="9768783at2"/>
<sequence length="431" mass="45832">MSTVTSAPAHGDRRTVISWCLWDFGSNAFNTVMLSFVFSVYVTSAVAENPERGQQVFANWQTVAGIVVALAAPVVGAWGDRVRNRKAVLGVLTLIVVACVAACWFVRPEDQYLFLGAGLIAGAQVAQGMAEIFYNAMLSQISTPTTIGRISGLAWGLGYFGGVICLVVAAVGFVQNAFGLPTADSINIRGIALFCAAWLLLMSIPVMFFGPPALPRQRSNRFSPLRAYAEVVRILRGRPKLAHFLLASAIYRDGLTAVFTFAGVIAATSYGFAPTEVLYFGLAANIVAAVGTWVFGSLDDRLGPRPVIVGTLIAMVITGLIIVLFPAKLVFWIGGMVISSMVGAVQSASRTLLVRILEPGEDNEIFGLYATVGRAVSFLAPALVALFTAMFGVRLGLLGIIVTLLLGLAVFWPLRITGVTHDRVSSSPPAP</sequence>
<feature type="transmembrane region" description="Helical" evidence="6">
    <location>
        <begin position="113"/>
        <end position="134"/>
    </location>
</feature>
<dbReference type="Gene3D" id="1.20.1250.20">
    <property type="entry name" value="MFS general substrate transporter like domains"/>
    <property type="match status" value="1"/>
</dbReference>
<dbReference type="Pfam" id="PF11700">
    <property type="entry name" value="ATG22"/>
    <property type="match status" value="1"/>
</dbReference>
<feature type="transmembrane region" description="Helical" evidence="6">
    <location>
        <begin position="154"/>
        <end position="174"/>
    </location>
</feature>
<evidence type="ECO:0000259" key="7">
    <source>
        <dbReference type="PROSITE" id="PS50850"/>
    </source>
</evidence>
<feature type="transmembrane region" description="Helical" evidence="6">
    <location>
        <begin position="395"/>
        <end position="414"/>
    </location>
</feature>
<evidence type="ECO:0000313" key="8">
    <source>
        <dbReference type="EMBL" id="OYO09469.1"/>
    </source>
</evidence>